<feature type="compositionally biased region" description="Low complexity" evidence="6">
    <location>
        <begin position="483"/>
        <end position="499"/>
    </location>
</feature>
<feature type="region of interest" description="Disordered" evidence="6">
    <location>
        <begin position="79"/>
        <end position="154"/>
    </location>
</feature>
<keyword evidence="10" id="KW-1185">Reference proteome</keyword>
<reference evidence="9" key="1">
    <citation type="journal article" date="2020" name="Stud. Mycol.">
        <title>101 Dothideomycetes genomes: a test case for predicting lifestyles and emergence of pathogens.</title>
        <authorList>
            <person name="Haridas S."/>
            <person name="Albert R."/>
            <person name="Binder M."/>
            <person name="Bloem J."/>
            <person name="Labutti K."/>
            <person name="Salamov A."/>
            <person name="Andreopoulos B."/>
            <person name="Baker S."/>
            <person name="Barry K."/>
            <person name="Bills G."/>
            <person name="Bluhm B."/>
            <person name="Cannon C."/>
            <person name="Castanera R."/>
            <person name="Culley D."/>
            <person name="Daum C."/>
            <person name="Ezra D."/>
            <person name="Gonzalez J."/>
            <person name="Henrissat B."/>
            <person name="Kuo A."/>
            <person name="Liang C."/>
            <person name="Lipzen A."/>
            <person name="Lutzoni F."/>
            <person name="Magnuson J."/>
            <person name="Mondo S."/>
            <person name="Nolan M."/>
            <person name="Ohm R."/>
            <person name="Pangilinan J."/>
            <person name="Park H.-J."/>
            <person name="Ramirez L."/>
            <person name="Alfaro M."/>
            <person name="Sun H."/>
            <person name="Tritt A."/>
            <person name="Yoshinaga Y."/>
            <person name="Zwiers L.-H."/>
            <person name="Turgeon B."/>
            <person name="Goodwin S."/>
            <person name="Spatafora J."/>
            <person name="Crous P."/>
            <person name="Grigoriev I."/>
        </authorList>
    </citation>
    <scope>NUCLEOTIDE SEQUENCE</scope>
    <source>
        <strain evidence="9">Tuck. ex Michener</strain>
    </source>
</reference>
<dbReference type="InterPro" id="IPR000571">
    <property type="entry name" value="Znf_CCCH"/>
</dbReference>
<feature type="compositionally biased region" description="Acidic residues" evidence="6">
    <location>
        <begin position="500"/>
        <end position="511"/>
    </location>
</feature>
<evidence type="ECO:0008006" key="11">
    <source>
        <dbReference type="Google" id="ProtNLM"/>
    </source>
</evidence>
<evidence type="ECO:0000256" key="6">
    <source>
        <dbReference type="SAM" id="MobiDB-lite"/>
    </source>
</evidence>
<feature type="compositionally biased region" description="Polar residues" evidence="6">
    <location>
        <begin position="431"/>
        <end position="451"/>
    </location>
</feature>
<evidence type="ECO:0000313" key="9">
    <source>
        <dbReference type="EMBL" id="KAF2239572.1"/>
    </source>
</evidence>
<evidence type="ECO:0000256" key="3">
    <source>
        <dbReference type="ARBA" id="ARBA00022833"/>
    </source>
</evidence>
<dbReference type="PROSITE" id="PS51266">
    <property type="entry name" value="ZF_CHY"/>
    <property type="match status" value="1"/>
</dbReference>
<dbReference type="OrthoDB" id="10253329at2759"/>
<dbReference type="InterPro" id="IPR037274">
    <property type="entry name" value="Znf_CHY_sf"/>
</dbReference>
<proteinExistence type="predicted"/>
<gene>
    <name evidence="9" type="ORF">EV356DRAFT_104135</name>
</gene>
<sequence length="731" mass="80473">MDAAQASSDTTPAPPPGSITDGAGSSSASALATSQPVQSTPRRAPKGKKQQSCRYFGAKSGCRAGDACPYLHDVTKLPEHVQSTEHNPSRKSGAARPPNSETARPSSSQHQLNGPALARAFNSDSQASQHGAPAADPERIFGRPVPRKQLEDPREFQIGQIRRRFGPSEQADGDALALIFKMTPSDPDFPFDITALECKLSVPSAYPESGNPRLRILNKEMGRGYQINVEKGFDDLFSSNPNATLLGLMNRLDQQLERLLSMEKADTVKLVSNTRPLVSVQESLRQRSPAVQTESTASTAPTSREPQYTSEQKQRAQMKREADVRQLEARMGRLPLFEKHSDGISFTVPIEPRKRSDLPVPLQAIKQVNLIVPVLYNLNPCRIELEGVNKEAAINVEKAFELKAMESREATLLSFINNLTQNMHIMATTVSRDTSTESPDLSQLSIDQAQIKSDEDARPISKVTGEDDDRNHIKIIPRPPEWTTAGEDSDSSSGSYTSDSEYESVGEEEASGEDRTTSSAPTTIERGIMVSFPFLELHGIELLELVSLSITIKCERCKDIKDINNMKNNVNGDASGMRSDSCKKCANPFEAGYRMDLMHANSVRAGYLDLEGCTVVDMLPSHFIPTCAECSTPHPTPGVVSVRGESTMAICRECHKRMTFRLPEIKFLLVSTATIRASRAPPKKRPKEKLGIVAGQELPRRGRCAHYGKSYRWFRFSCCSKVFACDKYVVS</sequence>
<feature type="compositionally biased region" description="Polar residues" evidence="6">
    <location>
        <begin position="1"/>
        <end position="11"/>
    </location>
</feature>
<evidence type="ECO:0000256" key="4">
    <source>
        <dbReference type="PROSITE-ProRule" id="PRU00601"/>
    </source>
</evidence>
<dbReference type="SUPFAM" id="SSF161219">
    <property type="entry name" value="CHY zinc finger-like"/>
    <property type="match status" value="1"/>
</dbReference>
<dbReference type="Proteomes" id="UP000800092">
    <property type="component" value="Unassembled WGS sequence"/>
</dbReference>
<feature type="zinc finger region" description="C3H1-type" evidence="5">
    <location>
        <begin position="47"/>
        <end position="75"/>
    </location>
</feature>
<feature type="domain" description="CHY-type" evidence="8">
    <location>
        <begin position="697"/>
        <end position="731"/>
    </location>
</feature>
<feature type="region of interest" description="Disordered" evidence="6">
    <location>
        <begin position="1"/>
        <end position="52"/>
    </location>
</feature>
<evidence type="ECO:0000259" key="7">
    <source>
        <dbReference type="PROSITE" id="PS50103"/>
    </source>
</evidence>
<feature type="region of interest" description="Disordered" evidence="6">
    <location>
        <begin position="431"/>
        <end position="522"/>
    </location>
</feature>
<keyword evidence="2 4" id="KW-0863">Zinc-finger</keyword>
<evidence type="ECO:0000256" key="2">
    <source>
        <dbReference type="ARBA" id="ARBA00022771"/>
    </source>
</evidence>
<protein>
    <recommendedName>
        <fullName evidence="11">C3H1-type domain-containing protein</fullName>
    </recommendedName>
</protein>
<feature type="region of interest" description="Disordered" evidence="6">
    <location>
        <begin position="281"/>
        <end position="322"/>
    </location>
</feature>
<feature type="domain" description="C3H1-type" evidence="7">
    <location>
        <begin position="47"/>
        <end position="75"/>
    </location>
</feature>
<evidence type="ECO:0000256" key="5">
    <source>
        <dbReference type="PROSITE-ProRule" id="PRU00723"/>
    </source>
</evidence>
<dbReference type="EMBL" id="ML991772">
    <property type="protein sequence ID" value="KAF2239572.1"/>
    <property type="molecule type" value="Genomic_DNA"/>
</dbReference>
<keyword evidence="1 5" id="KW-0479">Metal-binding</keyword>
<keyword evidence="3 5" id="KW-0862">Zinc</keyword>
<evidence type="ECO:0000313" key="10">
    <source>
        <dbReference type="Proteomes" id="UP000800092"/>
    </source>
</evidence>
<dbReference type="PROSITE" id="PS50103">
    <property type="entry name" value="ZF_C3H1"/>
    <property type="match status" value="1"/>
</dbReference>
<evidence type="ECO:0000256" key="1">
    <source>
        <dbReference type="ARBA" id="ARBA00022723"/>
    </source>
</evidence>
<evidence type="ECO:0000259" key="8">
    <source>
        <dbReference type="PROSITE" id="PS51266"/>
    </source>
</evidence>
<dbReference type="GO" id="GO:0008270">
    <property type="term" value="F:zinc ion binding"/>
    <property type="evidence" value="ECO:0007669"/>
    <property type="project" value="UniProtKB-KW"/>
</dbReference>
<name>A0A6A6HP01_VIRVR</name>
<feature type="compositionally biased region" description="Low complexity" evidence="6">
    <location>
        <begin position="18"/>
        <end position="34"/>
    </location>
</feature>
<dbReference type="AlphaFoldDB" id="A0A6A6HP01"/>
<feature type="compositionally biased region" description="Polar residues" evidence="6">
    <location>
        <begin position="99"/>
        <end position="112"/>
    </location>
</feature>
<feature type="compositionally biased region" description="Basic and acidic residues" evidence="6">
    <location>
        <begin position="312"/>
        <end position="322"/>
    </location>
</feature>
<organism evidence="9 10">
    <name type="scientific">Viridothelium virens</name>
    <name type="common">Speckled blister lichen</name>
    <name type="synonym">Trypethelium virens</name>
    <dbReference type="NCBI Taxonomy" id="1048519"/>
    <lineage>
        <taxon>Eukaryota</taxon>
        <taxon>Fungi</taxon>
        <taxon>Dikarya</taxon>
        <taxon>Ascomycota</taxon>
        <taxon>Pezizomycotina</taxon>
        <taxon>Dothideomycetes</taxon>
        <taxon>Dothideomycetes incertae sedis</taxon>
        <taxon>Trypetheliales</taxon>
        <taxon>Trypetheliaceae</taxon>
        <taxon>Viridothelium</taxon>
    </lineage>
</organism>
<feature type="compositionally biased region" description="Polar residues" evidence="6">
    <location>
        <begin position="289"/>
        <end position="311"/>
    </location>
</feature>
<dbReference type="InterPro" id="IPR008913">
    <property type="entry name" value="Znf_CHY"/>
</dbReference>
<accession>A0A6A6HP01</accession>